<evidence type="ECO:0000313" key="5">
    <source>
        <dbReference type="Proteomes" id="UP000235828"/>
    </source>
</evidence>
<dbReference type="AlphaFoldDB" id="A0A2N8Z9R1"/>
<comment type="catalytic activity">
    <reaction evidence="2">
        <text>2 GTP = 3',3'-c-di-GMP + 2 diphosphate</text>
        <dbReference type="Rhea" id="RHEA:24898"/>
        <dbReference type="ChEBI" id="CHEBI:33019"/>
        <dbReference type="ChEBI" id="CHEBI:37565"/>
        <dbReference type="ChEBI" id="CHEBI:58805"/>
        <dbReference type="EC" id="2.7.7.65"/>
    </reaction>
</comment>
<evidence type="ECO:0000256" key="1">
    <source>
        <dbReference type="ARBA" id="ARBA00012528"/>
    </source>
</evidence>
<dbReference type="Gene3D" id="3.30.70.270">
    <property type="match status" value="1"/>
</dbReference>
<protein>
    <recommendedName>
        <fullName evidence="1">diguanylate cyclase</fullName>
        <ecNumber evidence="1">2.7.7.65</ecNumber>
    </recommendedName>
</protein>
<evidence type="ECO:0000256" key="2">
    <source>
        <dbReference type="ARBA" id="ARBA00034247"/>
    </source>
</evidence>
<dbReference type="PROSITE" id="PS50887">
    <property type="entry name" value="GGDEF"/>
    <property type="match status" value="1"/>
</dbReference>
<evidence type="ECO:0000313" key="4">
    <source>
        <dbReference type="EMBL" id="SON48648.1"/>
    </source>
</evidence>
<feature type="domain" description="GGDEF" evidence="3">
    <location>
        <begin position="107"/>
        <end position="224"/>
    </location>
</feature>
<dbReference type="OrthoDB" id="70510at2"/>
<dbReference type="SMART" id="SM00267">
    <property type="entry name" value="GGDEF"/>
    <property type="match status" value="1"/>
</dbReference>
<dbReference type="KEGG" id="vta:A0669"/>
<evidence type="ECO:0000259" key="3">
    <source>
        <dbReference type="PROSITE" id="PS50887"/>
    </source>
</evidence>
<dbReference type="GO" id="GO:0052621">
    <property type="term" value="F:diguanylate cyclase activity"/>
    <property type="evidence" value="ECO:0007669"/>
    <property type="project" value="UniProtKB-EC"/>
</dbReference>
<dbReference type="GO" id="GO:0043709">
    <property type="term" value="P:cell adhesion involved in single-species biofilm formation"/>
    <property type="evidence" value="ECO:0007669"/>
    <property type="project" value="TreeGrafter"/>
</dbReference>
<dbReference type="GO" id="GO:1902201">
    <property type="term" value="P:negative regulation of bacterial-type flagellum-dependent cell motility"/>
    <property type="evidence" value="ECO:0007669"/>
    <property type="project" value="TreeGrafter"/>
</dbReference>
<sequence length="224" mass="25521">MFEACGVAVLLYIYLTISEHMKDSKKLRVGVLLVLLSTFYDTVTEIRPVIEEFRNLDSFLEDGLMNIAYVLIAIGITDYTRQLTIQNLKDELTGLFNRKMLPNIKLDFFDVIYFDLDGLKDVNDQQGHEAGDRYIATFAQALSLSLGDKEMGFRLGGDEFLAIVKPKRANDCLEQISLFLKKHHVQYSYGIESGDKKNLESTLASADKAMYEMKKAKRATQQEH</sequence>
<proteinExistence type="predicted"/>
<dbReference type="Pfam" id="PF00990">
    <property type="entry name" value="GGDEF"/>
    <property type="match status" value="1"/>
</dbReference>
<dbReference type="InterPro" id="IPR050469">
    <property type="entry name" value="Diguanylate_Cyclase"/>
</dbReference>
<gene>
    <name evidence="4" type="ORF">VTAP4600_A0669</name>
</gene>
<dbReference type="InterPro" id="IPR000160">
    <property type="entry name" value="GGDEF_dom"/>
</dbReference>
<reference evidence="4 5" key="1">
    <citation type="submission" date="2017-10" db="EMBL/GenBank/DDBJ databases">
        <authorList>
            <person name="Banno H."/>
            <person name="Chua N.-H."/>
        </authorList>
    </citation>
    <scope>NUCLEOTIDE SEQUENCE [LARGE SCALE GENOMIC DNA]</scope>
    <source>
        <strain evidence="4">Vibrio tapetis CECT4600</strain>
    </source>
</reference>
<dbReference type="Proteomes" id="UP000235828">
    <property type="component" value="Chromosome A"/>
</dbReference>
<dbReference type="InterPro" id="IPR029787">
    <property type="entry name" value="Nucleotide_cyclase"/>
</dbReference>
<accession>A0A2N8Z9R1</accession>
<keyword evidence="5" id="KW-1185">Reference proteome</keyword>
<name>A0A2N8Z9R1_9VIBR</name>
<organism evidence="4 5">
    <name type="scientific">Vibrio tapetis subsp. tapetis</name>
    <dbReference type="NCBI Taxonomy" id="1671868"/>
    <lineage>
        <taxon>Bacteria</taxon>
        <taxon>Pseudomonadati</taxon>
        <taxon>Pseudomonadota</taxon>
        <taxon>Gammaproteobacteria</taxon>
        <taxon>Vibrionales</taxon>
        <taxon>Vibrionaceae</taxon>
        <taxon>Vibrio</taxon>
    </lineage>
</organism>
<dbReference type="EC" id="2.7.7.65" evidence="1"/>
<dbReference type="CDD" id="cd01949">
    <property type="entry name" value="GGDEF"/>
    <property type="match status" value="1"/>
</dbReference>
<dbReference type="InterPro" id="IPR043128">
    <property type="entry name" value="Rev_trsase/Diguanyl_cyclase"/>
</dbReference>
<dbReference type="PANTHER" id="PTHR45138">
    <property type="entry name" value="REGULATORY COMPONENTS OF SENSORY TRANSDUCTION SYSTEM"/>
    <property type="match status" value="1"/>
</dbReference>
<dbReference type="RefSeq" id="WP_102521456.1">
    <property type="nucleotide sequence ID" value="NZ_LT960611.1"/>
</dbReference>
<dbReference type="PANTHER" id="PTHR45138:SF9">
    <property type="entry name" value="DIGUANYLATE CYCLASE DGCM-RELATED"/>
    <property type="match status" value="1"/>
</dbReference>
<dbReference type="EMBL" id="LT960611">
    <property type="protein sequence ID" value="SON48648.1"/>
    <property type="molecule type" value="Genomic_DNA"/>
</dbReference>
<dbReference type="GO" id="GO:0005886">
    <property type="term" value="C:plasma membrane"/>
    <property type="evidence" value="ECO:0007669"/>
    <property type="project" value="TreeGrafter"/>
</dbReference>
<dbReference type="SUPFAM" id="SSF55073">
    <property type="entry name" value="Nucleotide cyclase"/>
    <property type="match status" value="1"/>
</dbReference>
<dbReference type="NCBIfam" id="TIGR00254">
    <property type="entry name" value="GGDEF"/>
    <property type="match status" value="1"/>
</dbReference>